<comment type="caution">
    <text evidence="13">The sequence shown here is derived from an EMBL/GenBank/DDBJ whole genome shotgun (WGS) entry which is preliminary data.</text>
</comment>
<keyword evidence="4 9" id="KW-0106">Calcium</keyword>
<proteinExistence type="predicted"/>
<dbReference type="CDD" id="cd11304">
    <property type="entry name" value="Cadherin_repeat"/>
    <property type="match status" value="5"/>
</dbReference>
<feature type="compositionally biased region" description="Low complexity" evidence="10">
    <location>
        <begin position="786"/>
        <end position="795"/>
    </location>
</feature>
<evidence type="ECO:0000256" key="5">
    <source>
        <dbReference type="ARBA" id="ARBA00022889"/>
    </source>
</evidence>
<dbReference type="FunFam" id="2.60.40.60:FF:000092">
    <property type="entry name" value="Protocadherin 8"/>
    <property type="match status" value="1"/>
</dbReference>
<dbReference type="Pfam" id="PF00028">
    <property type="entry name" value="Cadherin"/>
    <property type="match status" value="4"/>
</dbReference>
<sequence length="896" mass="100635">MKVLDRELCDSLQYIIQAYDGGQPQALQGKLNIRINILDVNDMSPIFDQTDIRVLLSESTSIGSLVARVHAFDGDTGLNGLVHYTIVSLDPPSNGTFVLNKETGDIRLGTKLDYEKEKSFRMKVKAQDNGPQQGSIAAFATVDIEIKDENDNYPLITPTFNDDPVLGIKHVLNSSVIQIRENTPNETFLGHISISDLDQGDNGRVSWSLESNGTITSKDLLNNEAFLMFTQRIFDREEQSRHEIYLEAHDHGNPSLSNTLNFTLVILDENDNAPKFEQEFYAINISERIPLGSKLFHFYATDNDEENTPNSQIEYQFANETNQTIFSLNSTTGELHLINPLDREEQSFYEFDVVASDHGQPTSLSSVVHCTINVLDINDNYPVFDLPEYHFEIAETWPKLAPIGHVHATDADEYYSDLHYTLVSNESTILDEWPFGLTMNGTLYLKSTSAGIDYERRSIYTFSVMAVDNGGLSTNVPVTVHIRNRNDFCPELVNNSTALFFNIDLWNNNSSENHTNQYHLEIFDGDNDTCVIELLNFQDIFQVEEMERNQFLLYAYTMPEREYYILQIRLRDLVGENDQPCIQTIQLVLTIGSNETNQTVALDTAREYLEALHLTSKRTHSYFDLTLLNVILLFVLLSIAIIVALVAVKLIFLSSLSSSSSSTSSSSTSSVTSLRHRRRRLQKRKLRSNGSGTATGATLYRLQGPTETQLPLLENERGEHSLTSSLIDGNSKCMPNDNINHSIDDDEQKQHLLNQFSRHSNEFKTFSIKSSANAYDIIGDIHSSEQHSLTTSSSSYNRVRDSGYETTSSSVEQQQQRYFPPSSPSNVSLSPDGQLITVTYFSSSNSSHLDSSLSSSLNAVPRTLKTFSQMPVISASGKESSTTMNAHLAEQEIIEV</sequence>
<evidence type="ECO:0000256" key="6">
    <source>
        <dbReference type="ARBA" id="ARBA00022989"/>
    </source>
</evidence>
<feature type="domain" description="Cadherin" evidence="12">
    <location>
        <begin position="385"/>
        <end position="492"/>
    </location>
</feature>
<protein>
    <recommendedName>
        <fullName evidence="12">Cadherin domain-containing protein</fullName>
    </recommendedName>
</protein>
<keyword evidence="3" id="KW-0677">Repeat</keyword>
<comment type="subcellular location">
    <subcellularLocation>
        <location evidence="1">Membrane</location>
        <topology evidence="1">Single-pass membrane protein</topology>
    </subcellularLocation>
</comment>
<feature type="domain" description="Cadherin" evidence="12">
    <location>
        <begin position="171"/>
        <end position="276"/>
    </location>
</feature>
<dbReference type="InterPro" id="IPR015919">
    <property type="entry name" value="Cadherin-like_sf"/>
</dbReference>
<feature type="domain" description="Cadherin" evidence="12">
    <location>
        <begin position="4"/>
        <end position="47"/>
    </location>
</feature>
<evidence type="ECO:0000256" key="10">
    <source>
        <dbReference type="SAM" id="MobiDB-lite"/>
    </source>
</evidence>
<keyword evidence="2 11" id="KW-0812">Transmembrane</keyword>
<dbReference type="InterPro" id="IPR002126">
    <property type="entry name" value="Cadherin-like_dom"/>
</dbReference>
<evidence type="ECO:0000256" key="8">
    <source>
        <dbReference type="ARBA" id="ARBA00023180"/>
    </source>
</evidence>
<dbReference type="InterPro" id="IPR020894">
    <property type="entry name" value="Cadherin_CS"/>
</dbReference>
<dbReference type="GO" id="GO:0007156">
    <property type="term" value="P:homophilic cell adhesion via plasma membrane adhesion molecules"/>
    <property type="evidence" value="ECO:0007669"/>
    <property type="project" value="InterPro"/>
</dbReference>
<feature type="domain" description="Cadherin" evidence="12">
    <location>
        <begin position="277"/>
        <end position="384"/>
    </location>
</feature>
<name>A0A816EKC3_ADIRI</name>
<dbReference type="AlphaFoldDB" id="A0A816EKC3"/>
<evidence type="ECO:0000259" key="12">
    <source>
        <dbReference type="PROSITE" id="PS50268"/>
    </source>
</evidence>
<dbReference type="Proteomes" id="UP000663828">
    <property type="component" value="Unassembled WGS sequence"/>
</dbReference>
<keyword evidence="14" id="KW-1185">Reference proteome</keyword>
<evidence type="ECO:0000256" key="11">
    <source>
        <dbReference type="SAM" id="Phobius"/>
    </source>
</evidence>
<dbReference type="GO" id="GO:0005509">
    <property type="term" value="F:calcium ion binding"/>
    <property type="evidence" value="ECO:0007669"/>
    <property type="project" value="UniProtKB-UniRule"/>
</dbReference>
<keyword evidence="8" id="KW-0325">Glycoprotein</keyword>
<feature type="compositionally biased region" description="Low complexity" evidence="10">
    <location>
        <begin position="657"/>
        <end position="673"/>
    </location>
</feature>
<organism evidence="13 14">
    <name type="scientific">Adineta ricciae</name>
    <name type="common">Rotifer</name>
    <dbReference type="NCBI Taxonomy" id="249248"/>
    <lineage>
        <taxon>Eukaryota</taxon>
        <taxon>Metazoa</taxon>
        <taxon>Spiralia</taxon>
        <taxon>Gnathifera</taxon>
        <taxon>Rotifera</taxon>
        <taxon>Eurotatoria</taxon>
        <taxon>Bdelloidea</taxon>
        <taxon>Adinetida</taxon>
        <taxon>Adinetidae</taxon>
        <taxon>Adineta</taxon>
    </lineage>
</organism>
<accession>A0A816EKC3</accession>
<dbReference type="SMART" id="SM00112">
    <property type="entry name" value="CA"/>
    <property type="match status" value="4"/>
</dbReference>
<dbReference type="Gene3D" id="2.60.40.60">
    <property type="entry name" value="Cadherins"/>
    <property type="match status" value="5"/>
</dbReference>
<gene>
    <name evidence="13" type="ORF">XAT740_LOCUS54564</name>
</gene>
<keyword evidence="5" id="KW-0130">Cell adhesion</keyword>
<evidence type="ECO:0000256" key="9">
    <source>
        <dbReference type="PROSITE-ProRule" id="PRU00043"/>
    </source>
</evidence>
<dbReference type="PANTHER" id="PTHR24028">
    <property type="entry name" value="CADHERIN-87A"/>
    <property type="match status" value="1"/>
</dbReference>
<feature type="domain" description="Cadherin" evidence="12">
    <location>
        <begin position="48"/>
        <end position="160"/>
    </location>
</feature>
<evidence type="ECO:0000256" key="7">
    <source>
        <dbReference type="ARBA" id="ARBA00023136"/>
    </source>
</evidence>
<feature type="compositionally biased region" description="Basic residues" evidence="10">
    <location>
        <begin position="674"/>
        <end position="687"/>
    </location>
</feature>
<reference evidence="13" key="1">
    <citation type="submission" date="2021-02" db="EMBL/GenBank/DDBJ databases">
        <authorList>
            <person name="Nowell W R."/>
        </authorList>
    </citation>
    <scope>NUCLEOTIDE SEQUENCE</scope>
</reference>
<feature type="region of interest" description="Disordered" evidence="10">
    <location>
        <begin position="786"/>
        <end position="829"/>
    </location>
</feature>
<feature type="region of interest" description="Disordered" evidence="10">
    <location>
        <begin position="657"/>
        <end position="700"/>
    </location>
</feature>
<evidence type="ECO:0000256" key="1">
    <source>
        <dbReference type="ARBA" id="ARBA00004167"/>
    </source>
</evidence>
<dbReference type="PRINTS" id="PR00205">
    <property type="entry name" value="CADHERIN"/>
</dbReference>
<evidence type="ECO:0000313" key="14">
    <source>
        <dbReference type="Proteomes" id="UP000663828"/>
    </source>
</evidence>
<evidence type="ECO:0000256" key="2">
    <source>
        <dbReference type="ARBA" id="ARBA00022692"/>
    </source>
</evidence>
<dbReference type="FunFam" id="2.60.40.60:FF:000104">
    <property type="entry name" value="cadherin-23 isoform X1"/>
    <property type="match status" value="1"/>
</dbReference>
<evidence type="ECO:0000256" key="4">
    <source>
        <dbReference type="ARBA" id="ARBA00022837"/>
    </source>
</evidence>
<dbReference type="PANTHER" id="PTHR24028:SF146">
    <property type="entry name" value="CADHERIN 96CB, ISOFORM D-RELATED"/>
    <property type="match status" value="1"/>
</dbReference>
<dbReference type="FunFam" id="2.60.40.60:FF:000002">
    <property type="entry name" value="Protocadherin alpha 2"/>
    <property type="match status" value="1"/>
</dbReference>
<evidence type="ECO:0000256" key="3">
    <source>
        <dbReference type="ARBA" id="ARBA00022737"/>
    </source>
</evidence>
<evidence type="ECO:0000313" key="13">
    <source>
        <dbReference type="EMBL" id="CAF1648669.1"/>
    </source>
</evidence>
<keyword evidence="7 11" id="KW-0472">Membrane</keyword>
<dbReference type="EMBL" id="CAJNOR010009839">
    <property type="protein sequence ID" value="CAF1648669.1"/>
    <property type="molecule type" value="Genomic_DNA"/>
</dbReference>
<dbReference type="PROSITE" id="PS50268">
    <property type="entry name" value="CADHERIN_2"/>
    <property type="match status" value="5"/>
</dbReference>
<dbReference type="GO" id="GO:0005886">
    <property type="term" value="C:plasma membrane"/>
    <property type="evidence" value="ECO:0007669"/>
    <property type="project" value="InterPro"/>
</dbReference>
<feature type="transmembrane region" description="Helical" evidence="11">
    <location>
        <begin position="627"/>
        <end position="652"/>
    </location>
</feature>
<dbReference type="InterPro" id="IPR050174">
    <property type="entry name" value="Protocadherin/Cadherin-CA"/>
</dbReference>
<keyword evidence="6 11" id="KW-1133">Transmembrane helix</keyword>
<dbReference type="SUPFAM" id="SSF49313">
    <property type="entry name" value="Cadherin-like"/>
    <property type="match status" value="4"/>
</dbReference>
<dbReference type="PROSITE" id="PS00232">
    <property type="entry name" value="CADHERIN_1"/>
    <property type="match status" value="2"/>
</dbReference>